<proteinExistence type="predicted"/>
<evidence type="ECO:0000256" key="2">
    <source>
        <dbReference type="PROSITE-ProRule" id="PRU00284"/>
    </source>
</evidence>
<gene>
    <name evidence="4" type="ORF">D0466_19310</name>
</gene>
<accession>A0A372L815</accession>
<dbReference type="Gene3D" id="1.10.287.950">
    <property type="entry name" value="Methyl-accepting chemotaxis protein"/>
    <property type="match status" value="1"/>
</dbReference>
<reference evidence="4 5" key="1">
    <citation type="submission" date="2018-08" db="EMBL/GenBank/DDBJ databases">
        <title>Bacillus chawlae sp. nov., Bacillus glennii sp. nov., and Bacillus saganii sp. nov. Isolated from the Vehicle Assembly Building at Kennedy Space Center where the Viking Spacecraft were Assembled.</title>
        <authorList>
            <person name="Seuylemezian A."/>
            <person name="Vaishampayan P."/>
        </authorList>
    </citation>
    <scope>NUCLEOTIDE SEQUENCE [LARGE SCALE GENOMIC DNA]</scope>
    <source>
        <strain evidence="4 5">V44-8</strain>
    </source>
</reference>
<organism evidence="4 5">
    <name type="scientific">Peribacillus glennii</name>
    <dbReference type="NCBI Taxonomy" id="2303991"/>
    <lineage>
        <taxon>Bacteria</taxon>
        <taxon>Bacillati</taxon>
        <taxon>Bacillota</taxon>
        <taxon>Bacilli</taxon>
        <taxon>Bacillales</taxon>
        <taxon>Bacillaceae</taxon>
        <taxon>Peribacillus</taxon>
    </lineage>
</organism>
<dbReference type="AlphaFoldDB" id="A0A372L815"/>
<sequence length="221" mass="24215">MLQFKGTLTYEAFETGNILKEERDAQRFGVAYISTATPIKENGEIIGVISSIVSNHKLDLLRSGAEELTAVSEQLSATSEQMSKVSEIVAKDLQELAEASLLLRDEIKNIERILSMIKDTAVRSRILGLNASIEAARSGEHGRGFAVVANEIKKMADSSKESVETVEPQLKEMMENLEKIISTLASISSHSQEQSAMIEEFHSSFEHIVNTASELSSKATV</sequence>
<dbReference type="GO" id="GO:0016020">
    <property type="term" value="C:membrane"/>
    <property type="evidence" value="ECO:0007669"/>
    <property type="project" value="InterPro"/>
</dbReference>
<keyword evidence="1 2" id="KW-0807">Transducer</keyword>
<dbReference type="GO" id="GO:0007165">
    <property type="term" value="P:signal transduction"/>
    <property type="evidence" value="ECO:0007669"/>
    <property type="project" value="UniProtKB-KW"/>
</dbReference>
<dbReference type="OrthoDB" id="9807021at2"/>
<protein>
    <submittedName>
        <fullName evidence="4">Chemotaxis protein</fullName>
    </submittedName>
</protein>
<dbReference type="EMBL" id="QVTD01000017">
    <property type="protein sequence ID" value="RFU61132.1"/>
    <property type="molecule type" value="Genomic_DNA"/>
</dbReference>
<dbReference type="RefSeq" id="WP_117324166.1">
    <property type="nucleotide sequence ID" value="NZ_QVTD01000017.1"/>
</dbReference>
<evidence type="ECO:0000313" key="4">
    <source>
        <dbReference type="EMBL" id="RFU61132.1"/>
    </source>
</evidence>
<name>A0A372L815_9BACI</name>
<dbReference type="PROSITE" id="PS50111">
    <property type="entry name" value="CHEMOTAXIS_TRANSDUC_2"/>
    <property type="match status" value="1"/>
</dbReference>
<dbReference type="PANTHER" id="PTHR32089:SF112">
    <property type="entry name" value="LYSOZYME-LIKE PROTEIN-RELATED"/>
    <property type="match status" value="1"/>
</dbReference>
<comment type="caution">
    <text evidence="4">The sequence shown here is derived from an EMBL/GenBank/DDBJ whole genome shotgun (WGS) entry which is preliminary data.</text>
</comment>
<dbReference type="Pfam" id="PF00015">
    <property type="entry name" value="MCPsignal"/>
    <property type="match status" value="1"/>
</dbReference>
<evidence type="ECO:0000313" key="5">
    <source>
        <dbReference type="Proteomes" id="UP000262939"/>
    </source>
</evidence>
<dbReference type="InterPro" id="IPR004089">
    <property type="entry name" value="MCPsignal_dom"/>
</dbReference>
<evidence type="ECO:0000256" key="1">
    <source>
        <dbReference type="ARBA" id="ARBA00023224"/>
    </source>
</evidence>
<dbReference type="Proteomes" id="UP000262939">
    <property type="component" value="Unassembled WGS sequence"/>
</dbReference>
<dbReference type="PANTHER" id="PTHR32089">
    <property type="entry name" value="METHYL-ACCEPTING CHEMOTAXIS PROTEIN MCPB"/>
    <property type="match status" value="1"/>
</dbReference>
<feature type="domain" description="Methyl-accepting transducer" evidence="3">
    <location>
        <begin position="58"/>
        <end position="221"/>
    </location>
</feature>
<dbReference type="SUPFAM" id="SSF58104">
    <property type="entry name" value="Methyl-accepting chemotaxis protein (MCP) signaling domain"/>
    <property type="match status" value="1"/>
</dbReference>
<evidence type="ECO:0000259" key="3">
    <source>
        <dbReference type="PROSITE" id="PS50111"/>
    </source>
</evidence>
<dbReference type="SMART" id="SM00283">
    <property type="entry name" value="MA"/>
    <property type="match status" value="1"/>
</dbReference>
<keyword evidence="5" id="KW-1185">Reference proteome</keyword>